<reference evidence="2" key="1">
    <citation type="submission" date="2016-10" db="EMBL/GenBank/DDBJ databases">
        <authorList>
            <person name="Varghese N."/>
            <person name="Submissions S."/>
        </authorList>
    </citation>
    <scope>NUCLEOTIDE SEQUENCE [LARGE SCALE GENOMIC DNA]</scope>
    <source>
        <strain evidence="2">CGMCC 1.9108</strain>
    </source>
</reference>
<dbReference type="Proteomes" id="UP000199628">
    <property type="component" value="Unassembled WGS sequence"/>
</dbReference>
<dbReference type="RefSeq" id="WP_093037289.1">
    <property type="nucleotide sequence ID" value="NZ_FMZV01000024.1"/>
</dbReference>
<accession>A0A1G7E6G5</accession>
<name>A0A1G7E6G5_9RHOB</name>
<dbReference type="EMBL" id="FMZV01000024">
    <property type="protein sequence ID" value="SDE59090.1"/>
    <property type="molecule type" value="Genomic_DNA"/>
</dbReference>
<protein>
    <submittedName>
        <fullName evidence="1">Uncharacterized protein</fullName>
    </submittedName>
</protein>
<organism evidence="1 2">
    <name type="scientific">Ruegeria marina</name>
    <dbReference type="NCBI Taxonomy" id="639004"/>
    <lineage>
        <taxon>Bacteria</taxon>
        <taxon>Pseudomonadati</taxon>
        <taxon>Pseudomonadota</taxon>
        <taxon>Alphaproteobacteria</taxon>
        <taxon>Rhodobacterales</taxon>
        <taxon>Roseobacteraceae</taxon>
        <taxon>Ruegeria</taxon>
    </lineage>
</organism>
<dbReference type="OrthoDB" id="8373799at2"/>
<keyword evidence="2" id="KW-1185">Reference proteome</keyword>
<gene>
    <name evidence="1" type="ORF">SAMN04488239_1243</name>
</gene>
<evidence type="ECO:0000313" key="2">
    <source>
        <dbReference type="Proteomes" id="UP000199628"/>
    </source>
</evidence>
<dbReference type="STRING" id="639004.SAMN04488239_1243"/>
<dbReference type="AlphaFoldDB" id="A0A1G7E6G5"/>
<proteinExistence type="predicted"/>
<evidence type="ECO:0000313" key="1">
    <source>
        <dbReference type="EMBL" id="SDE59090.1"/>
    </source>
</evidence>
<sequence length="105" mass="11232">MLIIFSPMRQDAELALERQGDTLHVNDTAFDFSGLAEGESHVPSGPGSDWFVAPVTRVEGVLHISLILPHGADAPRETLFPAPLEAPLDGPLPVPLWSLPQGEGD</sequence>